<proteinExistence type="predicted"/>
<reference evidence="3" key="1">
    <citation type="journal article" date="2019" name="Int. J. Syst. Evol. Microbiol.">
        <title>The Global Catalogue of Microorganisms (GCM) 10K type strain sequencing project: providing services to taxonomists for standard genome sequencing and annotation.</title>
        <authorList>
            <consortium name="The Broad Institute Genomics Platform"/>
            <consortium name="The Broad Institute Genome Sequencing Center for Infectious Disease"/>
            <person name="Wu L."/>
            <person name="Ma J."/>
        </authorList>
    </citation>
    <scope>NUCLEOTIDE SEQUENCE [LARGE SCALE GENOMIC DNA]</scope>
    <source>
        <strain evidence="3">JCM 18958</strain>
    </source>
</reference>
<keyword evidence="3" id="KW-1185">Reference proteome</keyword>
<accession>A0ABP8XFW9</accession>
<evidence type="ECO:0000256" key="1">
    <source>
        <dbReference type="SAM" id="MobiDB-lite"/>
    </source>
</evidence>
<comment type="caution">
    <text evidence="2">The sequence shown here is derived from an EMBL/GenBank/DDBJ whole genome shotgun (WGS) entry which is preliminary data.</text>
</comment>
<protein>
    <submittedName>
        <fullName evidence="2">Uncharacterized protein</fullName>
    </submittedName>
</protein>
<evidence type="ECO:0000313" key="3">
    <source>
        <dbReference type="Proteomes" id="UP001501446"/>
    </source>
</evidence>
<dbReference type="EMBL" id="BAABLN010000069">
    <property type="protein sequence ID" value="GAA4707325.1"/>
    <property type="molecule type" value="Genomic_DNA"/>
</dbReference>
<name>A0ABP8XFW9_9MICC</name>
<sequence>MQNGFRGPTLCDMTHMKARFWATSLELTAAVALTGCGAVAAAPATASPASPTASAPAAAPSSPTAQASTQGPGGYPVVAPENSPQVGLDPNGKYAPGLKLASMDQGRLFFAYPQNWDVIATSDTSMSIRTRDGSVEGGIEIRQAGAPEPDMPQMTHTRTVYGQAQGPDHAANVVVGRTDRTTPIGSVGACRTRPPADPAWP</sequence>
<feature type="compositionally biased region" description="Low complexity" evidence="1">
    <location>
        <begin position="46"/>
        <end position="70"/>
    </location>
</feature>
<evidence type="ECO:0000313" key="2">
    <source>
        <dbReference type="EMBL" id="GAA4707325.1"/>
    </source>
</evidence>
<dbReference type="Proteomes" id="UP001501446">
    <property type="component" value="Unassembled WGS sequence"/>
</dbReference>
<gene>
    <name evidence="2" type="ORF">GCM10025781_27470</name>
</gene>
<feature type="region of interest" description="Disordered" evidence="1">
    <location>
        <begin position="46"/>
        <end position="89"/>
    </location>
</feature>
<organism evidence="2 3">
    <name type="scientific">Kocuria gwangalliensis</name>
    <dbReference type="NCBI Taxonomy" id="501592"/>
    <lineage>
        <taxon>Bacteria</taxon>
        <taxon>Bacillati</taxon>
        <taxon>Actinomycetota</taxon>
        <taxon>Actinomycetes</taxon>
        <taxon>Micrococcales</taxon>
        <taxon>Micrococcaceae</taxon>
        <taxon>Kocuria</taxon>
    </lineage>
</organism>